<sequence>MQVAVRRFAIDSFERFRAAVACGVSTGLTIARDPVRRRDVARLPILPGDIALSGCTRQGSVAKNIGLQF</sequence>
<organism evidence="1 2">
    <name type="scientific">Paraburkholderia caribensis MBA4</name>
    <dbReference type="NCBI Taxonomy" id="1323664"/>
    <lineage>
        <taxon>Bacteria</taxon>
        <taxon>Pseudomonadati</taxon>
        <taxon>Pseudomonadota</taxon>
        <taxon>Betaproteobacteria</taxon>
        <taxon>Burkholderiales</taxon>
        <taxon>Burkholderiaceae</taxon>
        <taxon>Paraburkholderia</taxon>
    </lineage>
</organism>
<protein>
    <submittedName>
        <fullName evidence="1">Uncharacterized protein</fullName>
    </submittedName>
</protein>
<proteinExistence type="predicted"/>
<dbReference type="KEGG" id="bcai:K788_0002478"/>
<evidence type="ECO:0000313" key="1">
    <source>
        <dbReference type="EMBL" id="ALL64973.1"/>
    </source>
</evidence>
<name>A0A0N7JTZ3_9BURK</name>
<evidence type="ECO:0000313" key="2">
    <source>
        <dbReference type="Proteomes" id="UP000019146"/>
    </source>
</evidence>
<dbReference type="Proteomes" id="UP000019146">
    <property type="component" value="Chromosome 1"/>
</dbReference>
<gene>
    <name evidence="1" type="ORF">K788_0002478</name>
</gene>
<reference evidence="1 2" key="1">
    <citation type="journal article" date="2014" name="Genome Announc.">
        <title>Draft Genome Sequence of the Haloacid-Degrading Burkholderia caribensis Strain MBA4.</title>
        <authorList>
            <person name="Pan Y."/>
            <person name="Kong K.F."/>
            <person name="Tsang J.S."/>
        </authorList>
    </citation>
    <scope>NUCLEOTIDE SEQUENCE [LARGE SCALE GENOMIC DNA]</scope>
    <source>
        <strain evidence="1 2">MBA4</strain>
    </source>
</reference>
<dbReference type="AlphaFoldDB" id="A0A0N7JTZ3"/>
<dbReference type="EMBL" id="CP012746">
    <property type="protein sequence ID" value="ALL64973.1"/>
    <property type="molecule type" value="Genomic_DNA"/>
</dbReference>
<accession>A0A0N7JTZ3</accession>